<feature type="compositionally biased region" description="Basic and acidic residues" evidence="1">
    <location>
        <begin position="46"/>
        <end position="66"/>
    </location>
</feature>
<feature type="region of interest" description="Disordered" evidence="1">
    <location>
        <begin position="16"/>
        <end position="66"/>
    </location>
</feature>
<evidence type="ECO:0000313" key="3">
    <source>
        <dbReference type="Proteomes" id="UP000294071"/>
    </source>
</evidence>
<reference evidence="2 3" key="1">
    <citation type="submission" date="2019-01" db="EMBL/GenBank/DDBJ databases">
        <title>Novel species of Nocardioides.</title>
        <authorList>
            <person name="Liu Q."/>
            <person name="Xin Y.-H."/>
        </authorList>
    </citation>
    <scope>NUCLEOTIDE SEQUENCE [LARGE SCALE GENOMIC DNA]</scope>
    <source>
        <strain evidence="2 3">CGMCC 4.6882</strain>
    </source>
</reference>
<evidence type="ECO:0000256" key="1">
    <source>
        <dbReference type="SAM" id="MobiDB-lite"/>
    </source>
</evidence>
<dbReference type="OrthoDB" id="3787049at2"/>
<dbReference type="EMBL" id="SDWT01000001">
    <property type="protein sequence ID" value="RYB93236.1"/>
    <property type="molecule type" value="Genomic_DNA"/>
</dbReference>
<protein>
    <submittedName>
        <fullName evidence="2">Uncharacterized protein</fullName>
    </submittedName>
</protein>
<organism evidence="2 3">
    <name type="scientific">Nocardioides oleivorans</name>
    <dbReference type="NCBI Taxonomy" id="273676"/>
    <lineage>
        <taxon>Bacteria</taxon>
        <taxon>Bacillati</taxon>
        <taxon>Actinomycetota</taxon>
        <taxon>Actinomycetes</taxon>
        <taxon>Propionibacteriales</taxon>
        <taxon>Nocardioidaceae</taxon>
        <taxon>Nocardioides</taxon>
    </lineage>
</organism>
<dbReference type="Proteomes" id="UP000294071">
    <property type="component" value="Unassembled WGS sequence"/>
</dbReference>
<proteinExistence type="predicted"/>
<gene>
    <name evidence="2" type="ORF">EUA93_02025</name>
</gene>
<comment type="caution">
    <text evidence="2">The sequence shown here is derived from an EMBL/GenBank/DDBJ whole genome shotgun (WGS) entry which is preliminary data.</text>
</comment>
<dbReference type="AlphaFoldDB" id="A0A4Q2RWU4"/>
<evidence type="ECO:0000313" key="2">
    <source>
        <dbReference type="EMBL" id="RYB93236.1"/>
    </source>
</evidence>
<dbReference type="RefSeq" id="WP_129398294.1">
    <property type="nucleotide sequence ID" value="NZ_SDWT01000001.1"/>
</dbReference>
<name>A0A4Q2RWU4_9ACTN</name>
<sequence length="66" mass="6871">MYDDYEKCSVCGSEVRLVPHPGSDGGATDGPAGPREGYVGAGDDPVDVRRCTNDDCPTRKADGPDA</sequence>
<accession>A0A4Q2RWU4</accession>
<keyword evidence="3" id="KW-1185">Reference proteome</keyword>